<reference evidence="6" key="2">
    <citation type="journal article" date="2017" name="Sci. Adv.">
        <title>A tail of two voltages: Proteomic comparison of the three electric organs of the electric eel.</title>
        <authorList>
            <person name="Traeger L.L."/>
            <person name="Sabat G."/>
            <person name="Barrett-Wilt G.A."/>
            <person name="Wells G.B."/>
            <person name="Sussman M.R."/>
        </authorList>
    </citation>
    <scope>NUCLEOTIDE SEQUENCE [LARGE SCALE GENOMIC DNA]</scope>
</reference>
<sequence>IHKTEEENSYEALEKEFQQVLSELLEDKALDKFRLEYEKLTKTLKKYHESEKRLMTKCRELNAEIAANSVKVATALKLSQEDQTTITTLKEEIEKAWTLVDAAHAKEQQAKDTIQSLKQEIATLQEQGAGLSKAQQHSVDDLLKAKEQLTAERDELLSEVVVLRESLSRAEASQHEAEAAKKRDQETISQLQQEIQVRQNECSRESWRKEKLDKELRQVQGELEAKHAEISALSAQCQRAKNEQQRLEQQLREQKIVTERTNKELEQLQLHSTKLQQDNEQITLNLDQLSFNNNQQASELKMKEEEVSKLKQEIIKLTKTREAIQKKLHLVEDQKLEVEQQRDTLKNQTAGLEREMETAKNQAEKDKKKIEELVKEKDVLNKNMIKAASATEKQLDLAKLHEQTKKSLDQEVLTYKAEAQKQRKIILQLEKERDKYINEASTLTQKVLVHMEEIKAQEMQIFEYKKKIAEAETRFKQQLNHFEDVMSDRNRYSQNLIEAQITELKRKLQIMNHQIDQLKEEIGSKEAALIKGHLEFQHTEREKVALKAELQKMKQEAQEIKRVRNDQEVEERKLLKIIADTDAEKTLLEKELDQSISERDVLGTQLTRRNDELSLLYEKIKFQQSVLNKGEAQYSQRVEDIRLLRTEIKKLRREKGIVTKSVSHVEDLRREVNRMQKELLKEQTRCQALEELHRKPMNVHPWRRLEASDPSTFELLQKTQTLQRLLLKKTEEVVQKDHLLQEKEKLYVELKHVLARQPGPEAAKQINILQHTLKKKTKELQAITAEASAFQAKTMQYKCEIEYLTQEMQDLKKKYLAQKRKEQECREKESALPAIAPQRPSGARFTGGGFNLKQARNMPC</sequence>
<dbReference type="STRING" id="8005.ENSEEEP00000050089"/>
<feature type="coiled-coil region" evidence="2">
    <location>
        <begin position="634"/>
        <end position="692"/>
    </location>
</feature>
<evidence type="ECO:0000313" key="5">
    <source>
        <dbReference type="Ensembl" id="ENSEEEP00000050089.2"/>
    </source>
</evidence>
<dbReference type="Ensembl" id="ENSEEET00000050636.2">
    <property type="protein sequence ID" value="ENSEEEP00000050089.2"/>
    <property type="gene ID" value="ENSEEEG00000023560.2"/>
</dbReference>
<dbReference type="Pfam" id="PF21771">
    <property type="entry name" value="CFAP58_CC"/>
    <property type="match status" value="1"/>
</dbReference>
<dbReference type="Proteomes" id="UP000314983">
    <property type="component" value="Chromosome 16"/>
</dbReference>
<feature type="coiled-coil region" evidence="2">
    <location>
        <begin position="100"/>
        <end position="390"/>
    </location>
</feature>
<feature type="coiled-coil region" evidence="2">
    <location>
        <begin position="3"/>
        <end position="64"/>
    </location>
</feature>
<dbReference type="InterPro" id="IPR049270">
    <property type="entry name" value="CFAP58_CC"/>
</dbReference>
<evidence type="ECO:0000259" key="4">
    <source>
        <dbReference type="Pfam" id="PF21771"/>
    </source>
</evidence>
<dbReference type="OMA" id="CQDDMRL"/>
<accession>A0A4W4HLF7</accession>
<organism evidence="5 6">
    <name type="scientific">Electrophorus electricus</name>
    <name type="common">Electric eel</name>
    <name type="synonym">Gymnotus electricus</name>
    <dbReference type="NCBI Taxonomy" id="8005"/>
    <lineage>
        <taxon>Eukaryota</taxon>
        <taxon>Metazoa</taxon>
        <taxon>Chordata</taxon>
        <taxon>Craniata</taxon>
        <taxon>Vertebrata</taxon>
        <taxon>Euteleostomi</taxon>
        <taxon>Actinopterygii</taxon>
        <taxon>Neopterygii</taxon>
        <taxon>Teleostei</taxon>
        <taxon>Ostariophysi</taxon>
        <taxon>Gymnotiformes</taxon>
        <taxon>Gymnotoidei</taxon>
        <taxon>Gymnotidae</taxon>
        <taxon>Electrophorus</taxon>
    </lineage>
</organism>
<keyword evidence="1 2" id="KW-0175">Coiled coil</keyword>
<feature type="region of interest" description="Disordered" evidence="3">
    <location>
        <begin position="826"/>
        <end position="850"/>
    </location>
</feature>
<feature type="domain" description="Cilia- and flagella-associated protein 58 central coiled coil" evidence="4">
    <location>
        <begin position="357"/>
        <end position="659"/>
    </location>
</feature>
<gene>
    <name evidence="5" type="primary">CFAP58</name>
</gene>
<reference evidence="5" key="5">
    <citation type="submission" date="2025-09" db="UniProtKB">
        <authorList>
            <consortium name="Ensembl"/>
        </authorList>
    </citation>
    <scope>IDENTIFICATION</scope>
</reference>
<proteinExistence type="predicted"/>
<protein>
    <recommendedName>
        <fullName evidence="4">Cilia- and flagella-associated protein 58 central coiled coil domain-containing protein</fullName>
    </recommendedName>
</protein>
<reference evidence="5" key="3">
    <citation type="submission" date="2020-05" db="EMBL/GenBank/DDBJ databases">
        <title>Electrophorus electricus (electric eel) genome, fEleEle1, primary haplotype.</title>
        <authorList>
            <person name="Myers G."/>
            <person name="Meyer A."/>
            <person name="Fedrigo O."/>
            <person name="Formenti G."/>
            <person name="Rhie A."/>
            <person name="Tracey A."/>
            <person name="Sims Y."/>
            <person name="Jarvis E.D."/>
        </authorList>
    </citation>
    <scope>NUCLEOTIDE SEQUENCE [LARGE SCALE GENOMIC DNA]</scope>
</reference>
<dbReference type="PANTHER" id="PTHR32083:SF0">
    <property type="entry name" value="CILIA AND FLAGELLA-ASSOCIATED PROTEIN 58"/>
    <property type="match status" value="1"/>
</dbReference>
<dbReference type="GO" id="GO:0005856">
    <property type="term" value="C:cytoskeleton"/>
    <property type="evidence" value="ECO:0007669"/>
    <property type="project" value="TreeGrafter"/>
</dbReference>
<name>A0A4W4HLF7_ELEEL</name>
<dbReference type="GeneTree" id="ENSGT00530000063534"/>
<evidence type="ECO:0000313" key="6">
    <source>
        <dbReference type="Proteomes" id="UP000314983"/>
    </source>
</evidence>
<dbReference type="PANTHER" id="PTHR32083">
    <property type="entry name" value="CILIA AND FLAGELLA-ASSOCIATED PROTEIN 58-RELATED"/>
    <property type="match status" value="1"/>
</dbReference>
<reference evidence="5" key="4">
    <citation type="submission" date="2025-08" db="UniProtKB">
        <authorList>
            <consortium name="Ensembl"/>
        </authorList>
    </citation>
    <scope>IDENTIFICATION</scope>
</reference>
<dbReference type="AlphaFoldDB" id="A0A4W4HLF7"/>
<feature type="coiled-coil region" evidence="2">
    <location>
        <begin position="419"/>
        <end position="573"/>
    </location>
</feature>
<evidence type="ECO:0000256" key="3">
    <source>
        <dbReference type="SAM" id="MobiDB-lite"/>
    </source>
</evidence>
<keyword evidence="6" id="KW-1185">Reference proteome</keyword>
<evidence type="ECO:0000256" key="2">
    <source>
        <dbReference type="SAM" id="Coils"/>
    </source>
</evidence>
<evidence type="ECO:0000256" key="1">
    <source>
        <dbReference type="ARBA" id="ARBA00023054"/>
    </source>
</evidence>
<reference evidence="6" key="1">
    <citation type="journal article" date="2014" name="Science">
        <title>Nonhuman genetics. Genomic basis for the convergent evolution of electric organs.</title>
        <authorList>
            <person name="Gallant J.R."/>
            <person name="Traeger L.L."/>
            <person name="Volkening J.D."/>
            <person name="Moffett H."/>
            <person name="Chen P.H."/>
            <person name="Novina C.D."/>
            <person name="Phillips G.N.Jr."/>
            <person name="Anand R."/>
            <person name="Wells G.B."/>
            <person name="Pinch M."/>
            <person name="Guth R."/>
            <person name="Unguez G.A."/>
            <person name="Albert J.S."/>
            <person name="Zakon H.H."/>
            <person name="Samanta M.P."/>
            <person name="Sussman M.R."/>
        </authorList>
    </citation>
    <scope>NUCLEOTIDE SEQUENCE [LARGE SCALE GENOMIC DNA]</scope>
</reference>